<evidence type="ECO:0000256" key="2">
    <source>
        <dbReference type="ARBA" id="ARBA00004953"/>
    </source>
</evidence>
<dbReference type="GO" id="GO:0009236">
    <property type="term" value="P:cobalamin biosynthetic process"/>
    <property type="evidence" value="ECO:0007669"/>
    <property type="project" value="UniProtKB-UniRule"/>
</dbReference>
<dbReference type="InterPro" id="IPR002751">
    <property type="entry name" value="CbiM/NikMN"/>
</dbReference>
<evidence type="ECO:0000256" key="7">
    <source>
        <dbReference type="ARBA" id="ARBA00022692"/>
    </source>
</evidence>
<evidence type="ECO:0000256" key="1">
    <source>
        <dbReference type="ARBA" id="ARBA00004429"/>
    </source>
</evidence>
<evidence type="ECO:0000256" key="11">
    <source>
        <dbReference type="ARBA" id="ARBA00023285"/>
    </source>
</evidence>
<evidence type="ECO:0000313" key="14">
    <source>
        <dbReference type="EMBL" id="KJU84060.1"/>
    </source>
</evidence>
<dbReference type="UniPathway" id="UPA00148"/>
<reference evidence="14 15" key="1">
    <citation type="submission" date="2015-02" db="EMBL/GenBank/DDBJ databases">
        <title>Single-cell genomics of uncultivated deep-branching MTB reveals a conserved set of magnetosome genes.</title>
        <authorList>
            <person name="Kolinko S."/>
            <person name="Richter M."/>
            <person name="Glockner F.O."/>
            <person name="Brachmann A."/>
            <person name="Schuler D."/>
        </authorList>
    </citation>
    <scope>NUCLEOTIDE SEQUENCE [LARGE SCALE GENOMIC DNA]</scope>
    <source>
        <strain evidence="14">TM-1</strain>
    </source>
</reference>
<dbReference type="Gene3D" id="1.10.1760.20">
    <property type="match status" value="1"/>
</dbReference>
<dbReference type="GO" id="GO:0015087">
    <property type="term" value="F:cobalt ion transmembrane transporter activity"/>
    <property type="evidence" value="ECO:0007669"/>
    <property type="project" value="UniProtKB-UniRule"/>
</dbReference>
<protein>
    <recommendedName>
        <fullName evidence="13">Cobalt transport protein CbiM</fullName>
    </recommendedName>
    <alternativeName>
        <fullName evidence="13">Energy-coupling factor transporter probable substrate-capture protein CbiM</fullName>
        <shortName evidence="13">ECF transporter S component CbiM</shortName>
    </alternativeName>
</protein>
<comment type="subunit">
    <text evidence="13">Forms an energy-coupling factor (ECF) transporter complex composed of an ATP-binding protein (A component, CbiO), a transmembrane protein (T component, CbiQ) and 2 possible substrate-capture proteins (S components, CbiM and CbiN) of unknown stoichimetry.</text>
</comment>
<comment type="pathway">
    <text evidence="2 13">Cofactor biosynthesis; adenosylcobalamin biosynthesis.</text>
</comment>
<feature type="transmembrane region" description="Helical" evidence="13">
    <location>
        <begin position="83"/>
        <end position="101"/>
    </location>
</feature>
<evidence type="ECO:0000256" key="6">
    <source>
        <dbReference type="ARBA" id="ARBA00022573"/>
    </source>
</evidence>
<name>A0A0F3GQ48_9BACT</name>
<accession>A0A0F3GQ48</accession>
<organism evidence="14 15">
    <name type="scientific">Candidatus Magnetobacterium bavaricum</name>
    <dbReference type="NCBI Taxonomy" id="29290"/>
    <lineage>
        <taxon>Bacteria</taxon>
        <taxon>Pseudomonadati</taxon>
        <taxon>Nitrospirota</taxon>
        <taxon>Thermodesulfovibrionia</taxon>
        <taxon>Thermodesulfovibrionales</taxon>
        <taxon>Candidatus Magnetobacteriaceae</taxon>
        <taxon>Candidatus Magnetobacterium</taxon>
    </lineage>
</organism>
<dbReference type="NCBIfam" id="NF006184">
    <property type="entry name" value="PRK08319.1"/>
    <property type="match status" value="1"/>
</dbReference>
<comment type="subcellular location">
    <subcellularLocation>
        <location evidence="1">Cell inner membrane</location>
        <topology evidence="1">Multi-pass membrane protein</topology>
    </subcellularLocation>
    <subcellularLocation>
        <location evidence="13">Cell membrane</location>
        <topology evidence="13">Multi-pass membrane protein</topology>
    </subcellularLocation>
</comment>
<keyword evidence="5 13" id="KW-1003">Cell membrane</keyword>
<comment type="function">
    <text evidence="13">Part of the energy-coupling factor (ECF) transporter complex CbiMNOQ involved in cobalt import.</text>
</comment>
<keyword evidence="6 13" id="KW-0169">Cobalamin biosynthesis</keyword>
<gene>
    <name evidence="13" type="primary">cbiM</name>
    <name evidence="14" type="ORF">MBAV_003736</name>
</gene>
<keyword evidence="3 13" id="KW-0171">Cobalt transport</keyword>
<dbReference type="InterPro" id="IPR018024">
    <property type="entry name" value="CbiM"/>
</dbReference>
<evidence type="ECO:0000256" key="10">
    <source>
        <dbReference type="ARBA" id="ARBA00023136"/>
    </source>
</evidence>
<feature type="transmembrane region" description="Helical" evidence="13">
    <location>
        <begin position="221"/>
        <end position="247"/>
    </location>
</feature>
<keyword evidence="7 13" id="KW-0812">Transmembrane</keyword>
<feature type="transmembrane region" description="Helical" evidence="13">
    <location>
        <begin position="121"/>
        <end position="144"/>
    </location>
</feature>
<evidence type="ECO:0000256" key="3">
    <source>
        <dbReference type="ARBA" id="ARBA00022426"/>
    </source>
</evidence>
<dbReference type="PANTHER" id="PTHR43627">
    <property type="match status" value="1"/>
</dbReference>
<dbReference type="Proteomes" id="UP000033423">
    <property type="component" value="Unassembled WGS sequence"/>
</dbReference>
<dbReference type="GO" id="GO:0043190">
    <property type="term" value="C:ATP-binding cassette (ABC) transporter complex"/>
    <property type="evidence" value="ECO:0007669"/>
    <property type="project" value="InterPro"/>
</dbReference>
<proteinExistence type="inferred from homology"/>
<keyword evidence="9 13" id="KW-0406">Ion transport</keyword>
<evidence type="ECO:0000256" key="8">
    <source>
        <dbReference type="ARBA" id="ARBA00022989"/>
    </source>
</evidence>
<dbReference type="PATRIC" id="fig|29290.4.peg.4970"/>
<feature type="transmembrane region" description="Helical" evidence="13">
    <location>
        <begin position="27"/>
        <end position="46"/>
    </location>
</feature>
<evidence type="ECO:0000256" key="9">
    <source>
        <dbReference type="ARBA" id="ARBA00023065"/>
    </source>
</evidence>
<keyword evidence="10 13" id="KW-0472">Membrane</keyword>
<keyword evidence="15" id="KW-1185">Reference proteome</keyword>
<keyword evidence="11 13" id="KW-0170">Cobalt</keyword>
<dbReference type="PANTHER" id="PTHR43627:SF1">
    <property type="entry name" value="COBALT TRANSPORT PROTEIN CBIM"/>
    <property type="match status" value="1"/>
</dbReference>
<keyword evidence="4 13" id="KW-0813">Transport</keyword>
<evidence type="ECO:0000256" key="12">
    <source>
        <dbReference type="ARBA" id="ARBA00060918"/>
    </source>
</evidence>
<comment type="caution">
    <text evidence="14">The sequence shown here is derived from an EMBL/GenBank/DDBJ whole genome shotgun (WGS) entry which is preliminary data.</text>
</comment>
<keyword evidence="8 13" id="KW-1133">Transmembrane helix</keyword>
<dbReference type="FunFam" id="1.10.1760.20:FF:000001">
    <property type="entry name" value="Cobalt transport protein CbiM"/>
    <property type="match status" value="1"/>
</dbReference>
<evidence type="ECO:0000256" key="13">
    <source>
        <dbReference type="HAMAP-Rule" id="MF_01462"/>
    </source>
</evidence>
<dbReference type="AlphaFoldDB" id="A0A0F3GQ48"/>
<evidence type="ECO:0000256" key="4">
    <source>
        <dbReference type="ARBA" id="ARBA00022448"/>
    </source>
</evidence>
<sequence>MSRIANNGVKGAGPLAGGFKGGRSRPFFFFFFCFMFLPTPAFAMHIMEGFLPFWWCVFWYGVSVPFFVIGLRSIKNTVADKANLKMLLGLCGAFMFVLSALKLPSVTGSCSHPTGVGLGAMLFGPTAMTVMGSIVLVFQALLLAHGGISTLGANVLSMAIVGPMIAWLTYRASIRLRLPQWAGVFLAATLGNLCTYVVTATEMALAFPAKDGGFAASAVKFLTIFAVTQIPLAVCEGLLTVIVFNALSTYSADDLSALPFFSNKEA</sequence>
<feature type="transmembrane region" description="Helical" evidence="13">
    <location>
        <begin position="182"/>
        <end position="209"/>
    </location>
</feature>
<dbReference type="Pfam" id="PF01891">
    <property type="entry name" value="CbiM"/>
    <property type="match status" value="1"/>
</dbReference>
<comment type="similarity">
    <text evidence="12 13">Belongs to the CbiM family.</text>
</comment>
<dbReference type="HAMAP" id="MF_01462">
    <property type="entry name" value="CbiM"/>
    <property type="match status" value="1"/>
</dbReference>
<feature type="transmembrane region" description="Helical" evidence="13">
    <location>
        <begin position="151"/>
        <end position="170"/>
    </location>
</feature>
<evidence type="ECO:0000256" key="5">
    <source>
        <dbReference type="ARBA" id="ARBA00022475"/>
    </source>
</evidence>
<feature type="transmembrane region" description="Helical" evidence="13">
    <location>
        <begin position="52"/>
        <end position="71"/>
    </location>
</feature>
<dbReference type="EMBL" id="LACI01001634">
    <property type="protein sequence ID" value="KJU84060.1"/>
    <property type="molecule type" value="Genomic_DNA"/>
</dbReference>
<dbReference type="NCBIfam" id="TIGR00123">
    <property type="entry name" value="cbiM"/>
    <property type="match status" value="1"/>
</dbReference>
<evidence type="ECO:0000313" key="15">
    <source>
        <dbReference type="Proteomes" id="UP000033423"/>
    </source>
</evidence>